<dbReference type="Proteomes" id="UP001291623">
    <property type="component" value="Unassembled WGS sequence"/>
</dbReference>
<evidence type="ECO:0000313" key="2">
    <source>
        <dbReference type="EMBL" id="KAK4351075.1"/>
    </source>
</evidence>
<name>A0AAE1RGD1_9SOLA</name>
<dbReference type="EMBL" id="JAVYJV010000016">
    <property type="protein sequence ID" value="KAK4351075.1"/>
    <property type="molecule type" value="Genomic_DNA"/>
</dbReference>
<dbReference type="AlphaFoldDB" id="A0AAE1RGD1"/>
<keyword evidence="3" id="KW-1185">Reference proteome</keyword>
<organism evidence="2 3">
    <name type="scientific">Anisodus tanguticus</name>
    <dbReference type="NCBI Taxonomy" id="243964"/>
    <lineage>
        <taxon>Eukaryota</taxon>
        <taxon>Viridiplantae</taxon>
        <taxon>Streptophyta</taxon>
        <taxon>Embryophyta</taxon>
        <taxon>Tracheophyta</taxon>
        <taxon>Spermatophyta</taxon>
        <taxon>Magnoliopsida</taxon>
        <taxon>eudicotyledons</taxon>
        <taxon>Gunneridae</taxon>
        <taxon>Pentapetalae</taxon>
        <taxon>asterids</taxon>
        <taxon>lamiids</taxon>
        <taxon>Solanales</taxon>
        <taxon>Solanaceae</taxon>
        <taxon>Solanoideae</taxon>
        <taxon>Hyoscyameae</taxon>
        <taxon>Anisodus</taxon>
    </lineage>
</organism>
<feature type="region of interest" description="Disordered" evidence="1">
    <location>
        <begin position="51"/>
        <end position="81"/>
    </location>
</feature>
<accession>A0AAE1RGD1</accession>
<evidence type="ECO:0000313" key="3">
    <source>
        <dbReference type="Proteomes" id="UP001291623"/>
    </source>
</evidence>
<reference evidence="2" key="1">
    <citation type="submission" date="2023-12" db="EMBL/GenBank/DDBJ databases">
        <title>Genome assembly of Anisodus tanguticus.</title>
        <authorList>
            <person name="Wang Y.-J."/>
        </authorList>
    </citation>
    <scope>NUCLEOTIDE SEQUENCE</scope>
    <source>
        <strain evidence="2">KB-2021</strain>
        <tissue evidence="2">Leaf</tissue>
    </source>
</reference>
<comment type="caution">
    <text evidence="2">The sequence shown here is derived from an EMBL/GenBank/DDBJ whole genome shotgun (WGS) entry which is preliminary data.</text>
</comment>
<gene>
    <name evidence="2" type="ORF">RND71_030388</name>
</gene>
<feature type="compositionally biased region" description="Polar residues" evidence="1">
    <location>
        <begin position="67"/>
        <end position="81"/>
    </location>
</feature>
<evidence type="ECO:0000256" key="1">
    <source>
        <dbReference type="SAM" id="MobiDB-lite"/>
    </source>
</evidence>
<proteinExistence type="predicted"/>
<protein>
    <submittedName>
        <fullName evidence="2">Uncharacterized protein</fullName>
    </submittedName>
</protein>
<sequence length="238" mass="26710">MADLKDGDEFDVYVIHGIHDLEFIPQLIDLLVGPDGDPTDEARATHVGKDINTNENETQEVPKEAETNLNGGQTDLNGDETNLNGDDPDFNIYEHDIAGDESNDDAIPDVDDSYVHEELKSLRNEKRSKKNANSMGKIKTTEEIPLGESGIDRGFEDIERNKSARYVCRLGGDEDFIYNLDCGSEDEIDVDVVNDADIPTRMKSTKVRYDPDCVVTTFELGIIFENEKVFRKALTDYQ</sequence>